<dbReference type="InterPro" id="IPR009229">
    <property type="entry name" value="AgrD"/>
</dbReference>
<comment type="caution">
    <text evidence="1">The sequence shown here is derived from an EMBL/GenBank/DDBJ whole genome shotgun (WGS) entry which is preliminary data.</text>
</comment>
<dbReference type="EMBL" id="MZGX01000001">
    <property type="protein sequence ID" value="OPX46334.1"/>
    <property type="molecule type" value="Genomic_DNA"/>
</dbReference>
<accession>A0A1V4SR51</accession>
<gene>
    <name evidence="1" type="ORF">CLHUN_01500</name>
</gene>
<organism evidence="1 2">
    <name type="scientific">Ruminiclostridium hungatei</name>
    <name type="common">Clostridium hungatei</name>
    <dbReference type="NCBI Taxonomy" id="48256"/>
    <lineage>
        <taxon>Bacteria</taxon>
        <taxon>Bacillati</taxon>
        <taxon>Bacillota</taxon>
        <taxon>Clostridia</taxon>
        <taxon>Eubacteriales</taxon>
        <taxon>Oscillospiraceae</taxon>
        <taxon>Ruminiclostridium</taxon>
    </lineage>
</organism>
<proteinExistence type="predicted"/>
<dbReference type="Proteomes" id="UP000191554">
    <property type="component" value="Unassembled WGS sequence"/>
</dbReference>
<dbReference type="AlphaFoldDB" id="A0A1V4SR51"/>
<keyword evidence="2" id="KW-1185">Reference proteome</keyword>
<dbReference type="RefSeq" id="WP_117387010.1">
    <property type="nucleotide sequence ID" value="NZ_MZGX01000001.1"/>
</dbReference>
<reference evidence="1 2" key="1">
    <citation type="submission" date="2017-03" db="EMBL/GenBank/DDBJ databases">
        <title>Genome sequence of Clostridium hungatei DSM 14427.</title>
        <authorList>
            <person name="Poehlein A."/>
            <person name="Daniel R."/>
        </authorList>
    </citation>
    <scope>NUCLEOTIDE SEQUENCE [LARGE SCALE GENOMIC DNA]</scope>
    <source>
        <strain evidence="1 2">DSM 14427</strain>
    </source>
</reference>
<protein>
    <recommendedName>
        <fullName evidence="3">Cyclic lactone autoinducer peptide</fullName>
    </recommendedName>
</protein>
<evidence type="ECO:0000313" key="1">
    <source>
        <dbReference type="EMBL" id="OPX46334.1"/>
    </source>
</evidence>
<evidence type="ECO:0000313" key="2">
    <source>
        <dbReference type="Proteomes" id="UP000191554"/>
    </source>
</evidence>
<dbReference type="STRING" id="48256.CLHUN_01500"/>
<sequence length="45" mass="5017">MDKTSKILSAIDSKVSEIAAKKANDFSFLWGHQPKTPKALKDNKK</sequence>
<name>A0A1V4SR51_RUMHU</name>
<dbReference type="NCBIfam" id="TIGR04223">
    <property type="entry name" value="quorum_AgrD"/>
    <property type="match status" value="1"/>
</dbReference>
<evidence type="ECO:0008006" key="3">
    <source>
        <dbReference type="Google" id="ProtNLM"/>
    </source>
</evidence>
<dbReference type="OrthoDB" id="9915952at2"/>